<keyword evidence="12" id="KW-0378">Hydrolase</keyword>
<comment type="caution">
    <text evidence="25">The sequence shown here is derived from an EMBL/GenBank/DDBJ whole genome shotgun (WGS) entry which is preliminary data.</text>
</comment>
<dbReference type="InterPro" id="IPR003137">
    <property type="entry name" value="PA_domain"/>
</dbReference>
<dbReference type="GO" id="GO:0005764">
    <property type="term" value="C:lysosome"/>
    <property type="evidence" value="ECO:0007669"/>
    <property type="project" value="UniProtKB-SubCell"/>
</dbReference>
<evidence type="ECO:0000256" key="10">
    <source>
        <dbReference type="ARBA" id="ARBA00022723"/>
    </source>
</evidence>
<protein>
    <recommendedName>
        <fullName evidence="6">Carboxypeptidase Q</fullName>
    </recommendedName>
    <alternativeName>
        <fullName evidence="21">Plasma glutamate carboxypeptidase</fullName>
    </alternativeName>
</protein>
<organism evidence="25 26">
    <name type="scientific">Blomia tropicalis</name>
    <name type="common">Mite</name>
    <dbReference type="NCBI Taxonomy" id="40697"/>
    <lineage>
        <taxon>Eukaryota</taxon>
        <taxon>Metazoa</taxon>
        <taxon>Ecdysozoa</taxon>
        <taxon>Arthropoda</taxon>
        <taxon>Chelicerata</taxon>
        <taxon>Arachnida</taxon>
        <taxon>Acari</taxon>
        <taxon>Acariformes</taxon>
        <taxon>Sarcoptiformes</taxon>
        <taxon>Astigmata</taxon>
        <taxon>Glycyphagoidea</taxon>
        <taxon>Echimyopodidae</taxon>
        <taxon>Blomia</taxon>
    </lineage>
</organism>
<dbReference type="Pfam" id="PF04389">
    <property type="entry name" value="Peptidase_M28"/>
    <property type="match status" value="1"/>
</dbReference>
<evidence type="ECO:0000256" key="3">
    <source>
        <dbReference type="ARBA" id="ARBA00004555"/>
    </source>
</evidence>
<keyword evidence="7" id="KW-0964">Secreted</keyword>
<evidence type="ECO:0000256" key="4">
    <source>
        <dbReference type="ARBA" id="ARBA00004613"/>
    </source>
</evidence>
<dbReference type="Gene3D" id="3.50.30.30">
    <property type="match status" value="1"/>
</dbReference>
<sequence length="476" mass="53228">MLLRYIILMAIMVNVSFQRIFSPQDALKCGSDRQFQTHFKPQLKQLSSEVRQIIEHIISPTNAGATYESLAYFVDKFGPRMAGTKQLEDSIDFMLDWLKKDGHDNVHGENVTIPKWNRGTEWAMMVKPRVKNLSILGLGYSVGTNGKTLEAPIMVVKSFDELDRRANEVKGKIVVYNFDFVSYGISVRYRSKGASHAAKYGAIAALIRSVTPFSINSPHTGTNSYDVNVTKIPAVSITVEDAQLFQRFTDRKEEVIVRLYSENNLEKEKAISRNTVSEIIGSKYPNQVVLVSGHLDSWDVGQGAMDDGGGAFISWRALSVVKQLGLKPKRTLRSVLWTAEEFGLIGAYEYARRHKNEMKDFVLAMESDIGTFAPVGITYSGTNLTSQCVIHEIMKMMAPINATRLSISTEGSDTEAFAENGVPITSLDTANEKYFYFHHSQGDTMTVENRDDLDKCLALWTSVSYALAALDLPIPW</sequence>
<dbReference type="InterPro" id="IPR007484">
    <property type="entry name" value="Peptidase_M28"/>
</dbReference>
<name>A0A9Q0MIC4_BLOTA</name>
<dbReference type="GO" id="GO:0046872">
    <property type="term" value="F:metal ion binding"/>
    <property type="evidence" value="ECO:0007669"/>
    <property type="project" value="UniProtKB-KW"/>
</dbReference>
<feature type="domain" description="PA" evidence="23">
    <location>
        <begin position="165"/>
        <end position="243"/>
    </location>
</feature>
<evidence type="ECO:0000256" key="18">
    <source>
        <dbReference type="ARBA" id="ARBA00023180"/>
    </source>
</evidence>
<dbReference type="GO" id="GO:0004180">
    <property type="term" value="F:carboxypeptidase activity"/>
    <property type="evidence" value="ECO:0007669"/>
    <property type="project" value="UniProtKB-KW"/>
</dbReference>
<proteinExistence type="inferred from homology"/>
<keyword evidence="26" id="KW-1185">Reference proteome</keyword>
<feature type="signal peptide" evidence="22">
    <location>
        <begin position="1"/>
        <end position="17"/>
    </location>
</feature>
<feature type="chain" id="PRO_5040350015" description="Carboxypeptidase Q" evidence="22">
    <location>
        <begin position="18"/>
        <end position="476"/>
    </location>
</feature>
<keyword evidence="17" id="KW-0865">Zymogen</keyword>
<accession>A0A9Q0MIC4</accession>
<dbReference type="GO" id="GO:0006508">
    <property type="term" value="P:proteolysis"/>
    <property type="evidence" value="ECO:0007669"/>
    <property type="project" value="UniProtKB-KW"/>
</dbReference>
<dbReference type="GO" id="GO:0043171">
    <property type="term" value="P:peptide catabolic process"/>
    <property type="evidence" value="ECO:0007669"/>
    <property type="project" value="TreeGrafter"/>
</dbReference>
<dbReference type="AlphaFoldDB" id="A0A9Q0MIC4"/>
<evidence type="ECO:0000259" key="23">
    <source>
        <dbReference type="Pfam" id="PF02225"/>
    </source>
</evidence>
<feature type="domain" description="Peptidase M28" evidence="24">
    <location>
        <begin position="274"/>
        <end position="460"/>
    </location>
</feature>
<dbReference type="FunFam" id="3.50.30.30:FF:000009">
    <property type="entry name" value="Carboxypeptidase Q"/>
    <property type="match status" value="1"/>
</dbReference>
<dbReference type="PANTHER" id="PTHR12053:SF3">
    <property type="entry name" value="CARBOXYPEPTIDASE Q"/>
    <property type="match status" value="1"/>
</dbReference>
<evidence type="ECO:0000256" key="20">
    <source>
        <dbReference type="ARBA" id="ARBA00025833"/>
    </source>
</evidence>
<evidence type="ECO:0000256" key="21">
    <source>
        <dbReference type="ARBA" id="ARBA00033328"/>
    </source>
</evidence>
<evidence type="ECO:0000256" key="1">
    <source>
        <dbReference type="ARBA" id="ARBA00004240"/>
    </source>
</evidence>
<evidence type="ECO:0000256" key="16">
    <source>
        <dbReference type="ARBA" id="ARBA00023049"/>
    </source>
</evidence>
<dbReference type="FunFam" id="3.40.630.10:FF:000036">
    <property type="entry name" value="Carboxypeptidase Q"/>
    <property type="match status" value="1"/>
</dbReference>
<evidence type="ECO:0000256" key="2">
    <source>
        <dbReference type="ARBA" id="ARBA00004371"/>
    </source>
</evidence>
<reference evidence="25" key="1">
    <citation type="submission" date="2022-12" db="EMBL/GenBank/DDBJ databases">
        <title>Genome assemblies of Blomia tropicalis.</title>
        <authorList>
            <person name="Cui Y."/>
        </authorList>
    </citation>
    <scope>NUCLEOTIDE SEQUENCE</scope>
    <source>
        <tissue evidence="25">Adult mites</tissue>
    </source>
</reference>
<dbReference type="OMA" id="IVFYNRP"/>
<dbReference type="CDD" id="cd03883">
    <property type="entry name" value="M28_Pgcp_like"/>
    <property type="match status" value="1"/>
</dbReference>
<dbReference type="EMBL" id="JAPWDV010000001">
    <property type="protein sequence ID" value="KAJ6224922.1"/>
    <property type="molecule type" value="Genomic_DNA"/>
</dbReference>
<dbReference type="Gene3D" id="3.40.630.10">
    <property type="entry name" value="Zn peptidases"/>
    <property type="match status" value="1"/>
</dbReference>
<evidence type="ECO:0000256" key="15">
    <source>
        <dbReference type="ARBA" id="ARBA00023034"/>
    </source>
</evidence>
<evidence type="ECO:0000313" key="26">
    <source>
        <dbReference type="Proteomes" id="UP001142055"/>
    </source>
</evidence>
<evidence type="ECO:0000259" key="24">
    <source>
        <dbReference type="Pfam" id="PF04389"/>
    </source>
</evidence>
<comment type="similarity">
    <text evidence="5">Belongs to the peptidase M28 family.</text>
</comment>
<evidence type="ECO:0000256" key="14">
    <source>
        <dbReference type="ARBA" id="ARBA00022833"/>
    </source>
</evidence>
<dbReference type="InterPro" id="IPR039866">
    <property type="entry name" value="CPQ"/>
</dbReference>
<evidence type="ECO:0000256" key="7">
    <source>
        <dbReference type="ARBA" id="ARBA00022525"/>
    </source>
</evidence>
<keyword evidence="8" id="KW-0121">Carboxypeptidase</keyword>
<dbReference type="PANTHER" id="PTHR12053">
    <property type="entry name" value="PROTEASE FAMILY M28 PLASMA GLUTAMATE CARBOXYPEPTIDASE-RELATED"/>
    <property type="match status" value="1"/>
</dbReference>
<gene>
    <name evidence="25" type="ORF">RDWZM_003467</name>
</gene>
<keyword evidence="15" id="KW-0333">Golgi apparatus</keyword>
<evidence type="ECO:0000256" key="22">
    <source>
        <dbReference type="SAM" id="SignalP"/>
    </source>
</evidence>
<evidence type="ECO:0000256" key="5">
    <source>
        <dbReference type="ARBA" id="ARBA00010918"/>
    </source>
</evidence>
<dbReference type="GO" id="GO:0005615">
    <property type="term" value="C:extracellular space"/>
    <property type="evidence" value="ECO:0007669"/>
    <property type="project" value="TreeGrafter"/>
</dbReference>
<evidence type="ECO:0000256" key="13">
    <source>
        <dbReference type="ARBA" id="ARBA00022824"/>
    </source>
</evidence>
<evidence type="ECO:0000256" key="11">
    <source>
        <dbReference type="ARBA" id="ARBA00022729"/>
    </source>
</evidence>
<comment type="subunit">
    <text evidence="20">Homodimer. The monomeric form is inactive while the homodimer is active.</text>
</comment>
<evidence type="ECO:0000256" key="17">
    <source>
        <dbReference type="ARBA" id="ARBA00023145"/>
    </source>
</evidence>
<dbReference type="Proteomes" id="UP001142055">
    <property type="component" value="Chromosome 1"/>
</dbReference>
<keyword evidence="10" id="KW-0479">Metal-binding</keyword>
<keyword evidence="9" id="KW-0645">Protease</keyword>
<keyword evidence="13" id="KW-0256">Endoplasmic reticulum</keyword>
<comment type="subcellular location">
    <subcellularLocation>
        <location evidence="1">Endoplasmic reticulum</location>
    </subcellularLocation>
    <subcellularLocation>
        <location evidence="3">Golgi apparatus</location>
    </subcellularLocation>
    <subcellularLocation>
        <location evidence="2">Lysosome</location>
    </subcellularLocation>
    <subcellularLocation>
        <location evidence="4">Secreted</location>
    </subcellularLocation>
</comment>
<dbReference type="GO" id="GO:0005783">
    <property type="term" value="C:endoplasmic reticulum"/>
    <property type="evidence" value="ECO:0007669"/>
    <property type="project" value="UniProtKB-SubCell"/>
</dbReference>
<evidence type="ECO:0000313" key="25">
    <source>
        <dbReference type="EMBL" id="KAJ6224922.1"/>
    </source>
</evidence>
<keyword evidence="11 22" id="KW-0732">Signal</keyword>
<evidence type="ECO:0000256" key="6">
    <source>
        <dbReference type="ARBA" id="ARBA00014116"/>
    </source>
</evidence>
<evidence type="ECO:0000256" key="12">
    <source>
        <dbReference type="ARBA" id="ARBA00022801"/>
    </source>
</evidence>
<dbReference type="Pfam" id="PF02225">
    <property type="entry name" value="PA"/>
    <property type="match status" value="1"/>
</dbReference>
<dbReference type="SUPFAM" id="SSF53187">
    <property type="entry name" value="Zn-dependent exopeptidases"/>
    <property type="match status" value="1"/>
</dbReference>
<keyword evidence="16" id="KW-0482">Metalloprotease</keyword>
<dbReference type="GO" id="GO:0070573">
    <property type="term" value="F:metallodipeptidase activity"/>
    <property type="evidence" value="ECO:0007669"/>
    <property type="project" value="InterPro"/>
</dbReference>
<dbReference type="GO" id="GO:0005794">
    <property type="term" value="C:Golgi apparatus"/>
    <property type="evidence" value="ECO:0007669"/>
    <property type="project" value="UniProtKB-SubCell"/>
</dbReference>
<evidence type="ECO:0000256" key="9">
    <source>
        <dbReference type="ARBA" id="ARBA00022670"/>
    </source>
</evidence>
<evidence type="ECO:0000256" key="19">
    <source>
        <dbReference type="ARBA" id="ARBA00023228"/>
    </source>
</evidence>
<keyword evidence="18" id="KW-0325">Glycoprotein</keyword>
<evidence type="ECO:0000256" key="8">
    <source>
        <dbReference type="ARBA" id="ARBA00022645"/>
    </source>
</evidence>
<keyword evidence="14" id="KW-0862">Zinc</keyword>
<keyword evidence="19" id="KW-0458">Lysosome</keyword>